<evidence type="ECO:0000256" key="1">
    <source>
        <dbReference type="ARBA" id="ARBA00011028"/>
    </source>
</evidence>
<dbReference type="GO" id="GO:0030001">
    <property type="term" value="P:metal ion transport"/>
    <property type="evidence" value="ECO:0007669"/>
    <property type="project" value="InterPro"/>
</dbReference>
<reference evidence="5 6" key="1">
    <citation type="submission" date="2020-09" db="EMBL/GenBank/DDBJ databases">
        <title>Characterization and genome sequencing of Ruminiclostridium sp. nov. MA18.</title>
        <authorList>
            <person name="Rettenmaier R."/>
            <person name="Kowollik M.-L."/>
            <person name="Liebl W."/>
            <person name="Zverlov V."/>
        </authorList>
    </citation>
    <scope>NUCLEOTIDE SEQUENCE [LARGE SCALE GENOMIC DNA]</scope>
    <source>
        <strain evidence="5 6">MA18</strain>
    </source>
</reference>
<name>A0A4U7JJN8_9FIRM</name>
<keyword evidence="3" id="KW-0732">Signal</keyword>
<dbReference type="Proteomes" id="UP000306409">
    <property type="component" value="Chromosome"/>
</dbReference>
<keyword evidence="6" id="KW-1185">Reference proteome</keyword>
<dbReference type="KEGG" id="rher:EHE19_013860"/>
<evidence type="ECO:0000313" key="6">
    <source>
        <dbReference type="Proteomes" id="UP000306409"/>
    </source>
</evidence>
<dbReference type="PANTHER" id="PTHR42953">
    <property type="entry name" value="HIGH-AFFINITY ZINC UPTAKE SYSTEM PROTEIN ZNUA-RELATED"/>
    <property type="match status" value="1"/>
</dbReference>
<organism evidence="5 6">
    <name type="scientific">Ruminiclostridium herbifermentans</name>
    <dbReference type="NCBI Taxonomy" id="2488810"/>
    <lineage>
        <taxon>Bacteria</taxon>
        <taxon>Bacillati</taxon>
        <taxon>Bacillota</taxon>
        <taxon>Clostridia</taxon>
        <taxon>Eubacteriales</taxon>
        <taxon>Oscillospiraceae</taxon>
        <taxon>Ruminiclostridium</taxon>
    </lineage>
</organism>
<comment type="similarity">
    <text evidence="1 4">Belongs to the bacterial solute-binding protein 9 family.</text>
</comment>
<dbReference type="GO" id="GO:0007155">
    <property type="term" value="P:cell adhesion"/>
    <property type="evidence" value="ECO:0007669"/>
    <property type="project" value="InterPro"/>
</dbReference>
<dbReference type="OrthoDB" id="9810636at2"/>
<evidence type="ECO:0000313" key="5">
    <source>
        <dbReference type="EMBL" id="QNU68891.1"/>
    </source>
</evidence>
<dbReference type="EMBL" id="CP061336">
    <property type="protein sequence ID" value="QNU68891.1"/>
    <property type="molecule type" value="Genomic_DNA"/>
</dbReference>
<evidence type="ECO:0000256" key="4">
    <source>
        <dbReference type="RuleBase" id="RU003512"/>
    </source>
</evidence>
<accession>A0A4U7JJN8</accession>
<keyword evidence="2 4" id="KW-0813">Transport</keyword>
<dbReference type="PROSITE" id="PS51257">
    <property type="entry name" value="PROKAR_LIPOPROTEIN"/>
    <property type="match status" value="1"/>
</dbReference>
<dbReference type="PRINTS" id="PR00690">
    <property type="entry name" value="ADHESNFAMILY"/>
</dbReference>
<sequence length="303" mass="33605">MKAKVLRITTILVLCLLIFTGCSNNTATNTEDEKDFTIVTSFYPMYIFTVNVVKDIQNVKVENMTEPQTGCLHDYQLVPADLKTLEQADAFVINGAGMESFMEKVMEQRKDLNIIEASKGIELIKDENGEENAHVWVGISGAIKEVSNIADGLAALDPSNAEAYKKNAEEYIKLLEAQSEKMHKELAAFKNKDIVTFHEAFPYFAKEFGLNIVSVVEREPGTEPSAGELAELIDTIKKTNCKVLFAEPQYSQKAAESIAKQTGAKVYLLDPVVTGEKDASADSYIKAMDENLKVLVEAFQQNQ</sequence>
<dbReference type="InterPro" id="IPR050492">
    <property type="entry name" value="Bact_metal-bind_prot9"/>
</dbReference>
<gene>
    <name evidence="5" type="ORF">EHE19_013860</name>
</gene>
<dbReference type="AlphaFoldDB" id="A0A4U7JJN8"/>
<evidence type="ECO:0000256" key="3">
    <source>
        <dbReference type="ARBA" id="ARBA00022729"/>
    </source>
</evidence>
<dbReference type="Gene3D" id="3.40.50.1980">
    <property type="entry name" value="Nitrogenase molybdenum iron protein domain"/>
    <property type="match status" value="2"/>
</dbReference>
<dbReference type="GO" id="GO:0046872">
    <property type="term" value="F:metal ion binding"/>
    <property type="evidence" value="ECO:0007669"/>
    <property type="project" value="InterPro"/>
</dbReference>
<dbReference type="Pfam" id="PF01297">
    <property type="entry name" value="ZnuA"/>
    <property type="match status" value="1"/>
</dbReference>
<dbReference type="RefSeq" id="WP_137697024.1">
    <property type="nucleotide sequence ID" value="NZ_CP061336.1"/>
</dbReference>
<dbReference type="InterPro" id="IPR006127">
    <property type="entry name" value="ZnuA-like"/>
</dbReference>
<evidence type="ECO:0000256" key="2">
    <source>
        <dbReference type="ARBA" id="ARBA00022448"/>
    </source>
</evidence>
<dbReference type="InterPro" id="IPR006128">
    <property type="entry name" value="Lipoprotein_PsaA-like"/>
</dbReference>
<proteinExistence type="inferred from homology"/>
<dbReference type="PANTHER" id="PTHR42953:SF3">
    <property type="entry name" value="HIGH-AFFINITY ZINC UPTAKE SYSTEM PROTEIN ZNUA"/>
    <property type="match status" value="1"/>
</dbReference>
<dbReference type="SUPFAM" id="SSF53807">
    <property type="entry name" value="Helical backbone' metal receptor"/>
    <property type="match status" value="1"/>
</dbReference>
<protein>
    <submittedName>
        <fullName evidence="5">Zinc ABC transporter substrate-binding protein</fullName>
    </submittedName>
</protein>